<dbReference type="EMBL" id="LQOW01000034">
    <property type="protein sequence ID" value="ORV55552.1"/>
    <property type="molecule type" value="Genomic_DNA"/>
</dbReference>
<name>A0A1X1UFG2_9MYCO</name>
<evidence type="ECO:0000313" key="1">
    <source>
        <dbReference type="EMBL" id="ORV55552.1"/>
    </source>
</evidence>
<protein>
    <submittedName>
        <fullName evidence="1">Uncharacterized protein</fullName>
    </submittedName>
</protein>
<comment type="caution">
    <text evidence="1">The sequence shown here is derived from an EMBL/GenBank/DDBJ whole genome shotgun (WGS) entry which is preliminary data.</text>
</comment>
<keyword evidence="2" id="KW-1185">Reference proteome</keyword>
<dbReference type="AlphaFoldDB" id="A0A1X1UFG2"/>
<dbReference type="Proteomes" id="UP000194000">
    <property type="component" value="Unassembled WGS sequence"/>
</dbReference>
<evidence type="ECO:0000313" key="2">
    <source>
        <dbReference type="Proteomes" id="UP000194000"/>
    </source>
</evidence>
<accession>A0A1X1UFG2</accession>
<organism evidence="1 2">
    <name type="scientific">Mycobacterium fragae</name>
    <dbReference type="NCBI Taxonomy" id="1260918"/>
    <lineage>
        <taxon>Bacteria</taxon>
        <taxon>Bacillati</taxon>
        <taxon>Actinomycetota</taxon>
        <taxon>Actinomycetes</taxon>
        <taxon>Mycobacteriales</taxon>
        <taxon>Mycobacteriaceae</taxon>
        <taxon>Mycobacterium</taxon>
    </lineage>
</organism>
<reference evidence="1 2" key="1">
    <citation type="submission" date="2016-01" db="EMBL/GenBank/DDBJ databases">
        <title>The new phylogeny of the genus Mycobacterium.</title>
        <authorList>
            <person name="Tarcisio F."/>
            <person name="Conor M."/>
            <person name="Antonella G."/>
            <person name="Elisabetta G."/>
            <person name="Giulia F.S."/>
            <person name="Sara T."/>
            <person name="Anna F."/>
            <person name="Clotilde B."/>
            <person name="Roberto B."/>
            <person name="Veronica D.S."/>
            <person name="Fabio R."/>
            <person name="Monica P."/>
            <person name="Olivier J."/>
            <person name="Enrico T."/>
            <person name="Nicola S."/>
        </authorList>
    </citation>
    <scope>NUCLEOTIDE SEQUENCE [LARGE SCALE GENOMIC DNA]</scope>
    <source>
        <strain evidence="1 2">DSM 45731</strain>
    </source>
</reference>
<dbReference type="STRING" id="1260918.AWC06_03905"/>
<sequence length="67" mass="7341">MIVHHPDELSIQLPGQWPDRGAKPARCLRLIFASQITVDDNDMNACPKLLDFRLVAQGGIGLNCQAA</sequence>
<gene>
    <name evidence="1" type="ORF">AWC06_03905</name>
</gene>
<proteinExistence type="predicted"/>